<evidence type="ECO:0000313" key="1">
    <source>
        <dbReference type="EMBL" id="EUT90027.1"/>
    </source>
</evidence>
<reference evidence="1" key="1">
    <citation type="submission" date="2013-02" db="EMBL/GenBank/DDBJ databases">
        <title>The Genome Sequence of Plasmodium falciparum Santa Lucia.</title>
        <authorList>
            <consortium name="The Broad Institute Genome Sequencing Platform"/>
            <consortium name="The Broad Institute Genome Sequencing Center for Infectious Disease"/>
            <person name="Neafsey D."/>
            <person name="Cheeseman I."/>
            <person name="Volkman S."/>
            <person name="Adams J."/>
            <person name="Walker B."/>
            <person name="Young S.K."/>
            <person name="Zeng Q."/>
            <person name="Gargeya S."/>
            <person name="Fitzgerald M."/>
            <person name="Haas B."/>
            <person name="Abouelleil A."/>
            <person name="Alvarado L."/>
            <person name="Arachchi H.M."/>
            <person name="Berlin A.M."/>
            <person name="Chapman S.B."/>
            <person name="Dewar J."/>
            <person name="Goldberg J."/>
            <person name="Griggs A."/>
            <person name="Gujja S."/>
            <person name="Hansen M."/>
            <person name="Howarth C."/>
            <person name="Imamovic A."/>
            <person name="Larimer J."/>
            <person name="McCowan C."/>
            <person name="Murphy C."/>
            <person name="Neiman D."/>
            <person name="Pearson M."/>
            <person name="Priest M."/>
            <person name="Roberts A."/>
            <person name="Saif S."/>
            <person name="Shea T."/>
            <person name="Sisk P."/>
            <person name="Sykes S."/>
            <person name="Wortman J."/>
            <person name="Nusbaum C."/>
            <person name="Birren B."/>
        </authorList>
    </citation>
    <scope>NUCLEOTIDE SEQUENCE [LARGE SCALE GENOMIC DNA]</scope>
    <source>
        <strain evidence="1">Santa Lucia</strain>
    </source>
</reference>
<protein>
    <submittedName>
        <fullName evidence="1">Uncharacterized protein</fullName>
    </submittedName>
</protein>
<dbReference type="Proteomes" id="UP000030666">
    <property type="component" value="Unassembled WGS sequence"/>
</dbReference>
<dbReference type="AlphaFoldDB" id="W7FTM3"/>
<proteinExistence type="predicted"/>
<sequence length="53" mass="6153">MGPLTIITITLQEIIRINIAKIVFENCNMCNINVDFVQDDNDNYQYNENEGMN</sequence>
<accession>W7FTM3</accession>
<organism evidence="1">
    <name type="scientific">Plasmodium falciparum Santa Lucia</name>
    <dbReference type="NCBI Taxonomy" id="478859"/>
    <lineage>
        <taxon>Eukaryota</taxon>
        <taxon>Sar</taxon>
        <taxon>Alveolata</taxon>
        <taxon>Apicomplexa</taxon>
        <taxon>Aconoidasida</taxon>
        <taxon>Haemosporida</taxon>
        <taxon>Plasmodiidae</taxon>
        <taxon>Plasmodium</taxon>
        <taxon>Plasmodium (Laverania)</taxon>
    </lineage>
</organism>
<name>W7FTM3_PLAFA</name>
<dbReference type="EMBL" id="KE123483">
    <property type="protein sequence ID" value="EUT90027.1"/>
    <property type="molecule type" value="Genomic_DNA"/>
</dbReference>
<gene>
    <name evidence="1" type="ORF">PFAG_01229</name>
</gene>